<dbReference type="RefSeq" id="WP_169364307.1">
    <property type="nucleotide sequence ID" value="NZ_JAAVJL010000001.1"/>
</dbReference>
<reference evidence="1 2" key="1">
    <citation type="submission" date="2020-03" db="EMBL/GenBank/DDBJ databases">
        <title>Draft Genome Sequence of 2-Methylisoborneol Producing Pseudanabaena yagii Strain GIHE-NHR1 Isolated from North Han River in South Korea.</title>
        <authorList>
            <person name="Jeong J."/>
        </authorList>
    </citation>
    <scope>NUCLEOTIDE SEQUENCE [LARGE SCALE GENOMIC DNA]</scope>
    <source>
        <strain evidence="1 2">GIHE-NHR1</strain>
    </source>
</reference>
<dbReference type="EMBL" id="JAAVJL010000001">
    <property type="protein sequence ID" value="NMF59539.1"/>
    <property type="molecule type" value="Genomic_DNA"/>
</dbReference>
<sequence>MSVKELLINKLDLMSENELEKVLKLLQIFGLADHRKSSQSKSYSLRGLPIEYIDPLEPVAISDWDVLG</sequence>
<name>A0ABX1LTT5_9CYAN</name>
<accession>A0ABX1LTT5</accession>
<dbReference type="Proteomes" id="UP000738376">
    <property type="component" value="Unassembled WGS sequence"/>
</dbReference>
<evidence type="ECO:0000313" key="1">
    <source>
        <dbReference type="EMBL" id="NMF59539.1"/>
    </source>
</evidence>
<proteinExistence type="predicted"/>
<keyword evidence="2" id="KW-1185">Reference proteome</keyword>
<gene>
    <name evidence="1" type="ORF">HC246_16320</name>
</gene>
<comment type="caution">
    <text evidence="1">The sequence shown here is derived from an EMBL/GenBank/DDBJ whole genome shotgun (WGS) entry which is preliminary data.</text>
</comment>
<evidence type="ECO:0008006" key="3">
    <source>
        <dbReference type="Google" id="ProtNLM"/>
    </source>
</evidence>
<protein>
    <recommendedName>
        <fullName evidence="3">DUF2281 domain-containing protein</fullName>
    </recommendedName>
</protein>
<evidence type="ECO:0000313" key="2">
    <source>
        <dbReference type="Proteomes" id="UP000738376"/>
    </source>
</evidence>
<organism evidence="1 2">
    <name type="scientific">Pseudanabaena yagii GIHE-NHR1</name>
    <dbReference type="NCBI Taxonomy" id="2722753"/>
    <lineage>
        <taxon>Bacteria</taxon>
        <taxon>Bacillati</taxon>
        <taxon>Cyanobacteriota</taxon>
        <taxon>Cyanophyceae</taxon>
        <taxon>Pseudanabaenales</taxon>
        <taxon>Pseudanabaenaceae</taxon>
        <taxon>Pseudanabaena</taxon>
        <taxon>Pseudanabaena yagii</taxon>
    </lineage>
</organism>